<keyword evidence="6 13" id="KW-0675">Receptor</keyword>
<dbReference type="SMART" id="SM00060">
    <property type="entry name" value="FN3"/>
    <property type="match status" value="2"/>
</dbReference>
<keyword evidence="7" id="KW-0325">Glycoprotein</keyword>
<dbReference type="PROSITE" id="PS50835">
    <property type="entry name" value="IG_LIKE"/>
    <property type="match status" value="1"/>
</dbReference>
<dbReference type="PROSITE" id="PS50853">
    <property type="entry name" value="FN3"/>
    <property type="match status" value="1"/>
</dbReference>
<feature type="compositionally biased region" description="Low complexity" evidence="9">
    <location>
        <begin position="939"/>
        <end position="950"/>
    </location>
</feature>
<evidence type="ECO:0000256" key="5">
    <source>
        <dbReference type="ARBA" id="ARBA00023157"/>
    </source>
</evidence>
<reference evidence="13" key="1">
    <citation type="submission" date="2020-04" db="EMBL/GenBank/DDBJ databases">
        <authorList>
            <person name="Neveu A P."/>
        </authorList>
    </citation>
    <scope>NUCLEOTIDE SEQUENCE</scope>
    <source>
        <tissue evidence="13">Whole embryo</tissue>
    </source>
</reference>
<proteinExistence type="evidence at transcript level"/>
<feature type="domain" description="Fibronectin type-III" evidence="12">
    <location>
        <begin position="244"/>
        <end position="344"/>
    </location>
</feature>
<comment type="subcellular location">
    <subcellularLocation>
        <location evidence="1">Membrane</location>
        <topology evidence="1">Single-pass type I membrane protein</topology>
    </subcellularLocation>
</comment>
<feature type="transmembrane region" description="Helical" evidence="10">
    <location>
        <begin position="799"/>
        <end position="822"/>
    </location>
</feature>
<dbReference type="EMBL" id="LR785965">
    <property type="protein sequence ID" value="CAB3255972.1"/>
    <property type="molecule type" value="mRNA"/>
</dbReference>
<accession>A0A6F9DEF1</accession>
<dbReference type="Pfam" id="PF00041">
    <property type="entry name" value="fn3"/>
    <property type="match status" value="1"/>
</dbReference>
<dbReference type="CDD" id="cd00063">
    <property type="entry name" value="FN3"/>
    <property type="match status" value="2"/>
</dbReference>
<evidence type="ECO:0000313" key="13">
    <source>
        <dbReference type="EMBL" id="CAB3255972.1"/>
    </source>
</evidence>
<evidence type="ECO:0000256" key="9">
    <source>
        <dbReference type="SAM" id="MobiDB-lite"/>
    </source>
</evidence>
<dbReference type="InterPro" id="IPR007110">
    <property type="entry name" value="Ig-like_dom"/>
</dbReference>
<feature type="domain" description="Ig-like" evidence="11">
    <location>
        <begin position="35"/>
        <end position="113"/>
    </location>
</feature>
<dbReference type="SUPFAM" id="SSF49265">
    <property type="entry name" value="Fibronectin type III"/>
    <property type="match status" value="3"/>
</dbReference>
<evidence type="ECO:0000256" key="2">
    <source>
        <dbReference type="ARBA" id="ARBA00022692"/>
    </source>
</evidence>
<feature type="compositionally biased region" description="Basic residues" evidence="9">
    <location>
        <begin position="951"/>
        <end position="965"/>
    </location>
</feature>
<protein>
    <submittedName>
        <fullName evidence="13">Class I cytokine receptor glycoprotein 130-like</fullName>
    </submittedName>
</protein>
<dbReference type="InterPro" id="IPR013783">
    <property type="entry name" value="Ig-like_fold"/>
</dbReference>
<keyword evidence="5" id="KW-1015">Disulfide bond</keyword>
<feature type="region of interest" description="Disordered" evidence="9">
    <location>
        <begin position="1082"/>
        <end position="1127"/>
    </location>
</feature>
<sequence length="1277" mass="140471">MKTDFQIFCAIWGLAVVWFSSGSVFGQILQVIEVGDNASINCFNASHQANLSLFPNKGLKGSVVWRRKTKIQDRYWIDVYNNRSTISLQNVSTDASGFYGCFYNNASDPVKVTQLKIGYAPQAPYDVSCETNGQLTYMLCCWKAGRETNLNTTYIVEYTASRSASNLIQQQTTFQNRSYCEQTRSTFERPICCSIVLSPITEPDLNSHGVLPVYVLQVNASNKLGNAISLPSNEIPHMWVTPNPPKNVRISQHGRTANHRSTSLLVQWNKPHVDRLVALVYKLRYRASAYADTWHTIDDITETSHVIINLRSGSNYQVQVAAKPNGVQFNGFWSDWSNITSSDTDHNVPTSKFHFESVQGILSNELTSCYLRLRWRPYARTGEPGFHYKLVITYGGNSVKKLETHKTNLQIDIDLNLTIAEIRVQGQFCNDIGCSVSDQRSLSVQKEWQPIANVKILLDNNQKSVSWDPPMNVCGDHTCIVQICATPRSGNTFNEIFGESNSTTVATSRENCENIAAKTLCASGTISVFGFSDSPCNIYTAKVLRRCSTSASEEILIDSQPGNQVLQNPVFSEIQFELTDAGTTNLLNEIDLVWKDGIECSVKNEALKLFAIYTSISGAECNYTKCVQKRNIKKIRDCLKHKQVITDDVYGGTEYNVGLGYCCEDTNTNPRLPFCFPASSSQRVTLSDGAPGVPLHLTWTVQTTINVNWSPSQHKNGHLDGYIFSYGTTSKHNPSFFSSYITTATSYSIPNSCSAGDDASYWVSVSGYNFGIDGKKLVGASANLSNVTCITEVSTPSNMAAMFVGLAISLAVICCCLIAGHYHRKRIKQAIRKSIWPPVPDPMLLVSFRADTNEDVDSPHQPRDANGNVHFDIARENSVENADDIYETKATCSATRGNPPARSAQNRPSQCEEAEKVHLLESNHDADLPTRSSLAHADSGLSSLRSSNPRRSSRNKSSTTRRHRHNSDSNLTEYSTISPMSPLLSLGSGNSTLDPCPDASVAFHSRPTSWTSISARISIPRPVGRAALSCSDNSLSYVRYCQRDGMERNNFSSPLHANEEWQNGNTPGILYTKLAAVSHHSSSTSTDDALSRPDDLSLTSRTRPPAPIRDQMGSSPSLSDYVGRVDPYVTAPESNPLLLERSMSSEPHARDSCEGSQDSIDRLYTSVRQGANPTATDAEEETVAPLLNEYVTMDQALEMGDESPSPTDENLSVTAASNLAVAGDLDEILGQVPNHYCGDSSLADDDERHNNLPSTSAPSDLDYISVAEATQFAAPTP</sequence>
<evidence type="ECO:0000259" key="11">
    <source>
        <dbReference type="PROSITE" id="PS50835"/>
    </source>
</evidence>
<feature type="region of interest" description="Disordered" evidence="9">
    <location>
        <begin position="890"/>
        <end position="914"/>
    </location>
</feature>
<dbReference type="InterPro" id="IPR036116">
    <property type="entry name" value="FN3_sf"/>
</dbReference>
<dbReference type="Gene3D" id="2.60.40.10">
    <property type="entry name" value="Immunoglobulins"/>
    <property type="match status" value="4"/>
</dbReference>
<keyword evidence="2 10" id="KW-0812">Transmembrane</keyword>
<feature type="region of interest" description="Disordered" evidence="9">
    <location>
        <begin position="1237"/>
        <end position="1263"/>
    </location>
</feature>
<dbReference type="PANTHER" id="PTHR23037">
    <property type="entry name" value="CYTOKINE RECEPTOR"/>
    <property type="match status" value="1"/>
</dbReference>
<dbReference type="Pfam" id="PF25552">
    <property type="entry name" value="LIFR_D4"/>
    <property type="match status" value="1"/>
</dbReference>
<evidence type="ECO:0000256" key="4">
    <source>
        <dbReference type="ARBA" id="ARBA00023136"/>
    </source>
</evidence>
<dbReference type="InterPro" id="IPR003961">
    <property type="entry name" value="FN3_dom"/>
</dbReference>
<evidence type="ECO:0000256" key="3">
    <source>
        <dbReference type="ARBA" id="ARBA00022989"/>
    </source>
</evidence>
<evidence type="ECO:0000256" key="10">
    <source>
        <dbReference type="SAM" id="Phobius"/>
    </source>
</evidence>
<dbReference type="SUPFAM" id="SSF48726">
    <property type="entry name" value="Immunoglobulin"/>
    <property type="match status" value="1"/>
</dbReference>
<keyword evidence="8" id="KW-0393">Immunoglobulin domain</keyword>
<evidence type="ECO:0000256" key="7">
    <source>
        <dbReference type="ARBA" id="ARBA00023180"/>
    </source>
</evidence>
<evidence type="ECO:0000256" key="6">
    <source>
        <dbReference type="ARBA" id="ARBA00023170"/>
    </source>
</evidence>
<dbReference type="InterPro" id="IPR036179">
    <property type="entry name" value="Ig-like_dom_sf"/>
</dbReference>
<feature type="region of interest" description="Disordered" evidence="9">
    <location>
        <begin position="929"/>
        <end position="976"/>
    </location>
</feature>
<dbReference type="GO" id="GO:0009897">
    <property type="term" value="C:external side of plasma membrane"/>
    <property type="evidence" value="ECO:0007669"/>
    <property type="project" value="TreeGrafter"/>
</dbReference>
<dbReference type="GO" id="GO:0004896">
    <property type="term" value="F:cytokine receptor activity"/>
    <property type="evidence" value="ECO:0007669"/>
    <property type="project" value="TreeGrafter"/>
</dbReference>
<evidence type="ECO:0000256" key="1">
    <source>
        <dbReference type="ARBA" id="ARBA00004479"/>
    </source>
</evidence>
<name>A0A6F9DEF1_9ASCI</name>
<keyword evidence="3 10" id="KW-1133">Transmembrane helix</keyword>
<dbReference type="PANTHER" id="PTHR23037:SF35">
    <property type="entry name" value="FIBRONECTIN TYPE-III DOMAIN-CONTAINING PROTEIN"/>
    <property type="match status" value="1"/>
</dbReference>
<dbReference type="AlphaFoldDB" id="A0A6F9DEF1"/>
<organism evidence="13">
    <name type="scientific">Phallusia mammillata</name>
    <dbReference type="NCBI Taxonomy" id="59560"/>
    <lineage>
        <taxon>Eukaryota</taxon>
        <taxon>Metazoa</taxon>
        <taxon>Chordata</taxon>
        <taxon>Tunicata</taxon>
        <taxon>Ascidiacea</taxon>
        <taxon>Phlebobranchia</taxon>
        <taxon>Ascidiidae</taxon>
        <taxon>Phallusia</taxon>
    </lineage>
</organism>
<evidence type="ECO:0000259" key="12">
    <source>
        <dbReference type="PROSITE" id="PS50853"/>
    </source>
</evidence>
<keyword evidence="4 10" id="KW-0472">Membrane</keyword>
<evidence type="ECO:0000256" key="8">
    <source>
        <dbReference type="ARBA" id="ARBA00023319"/>
    </source>
</evidence>
<gene>
    <name evidence="13" type="primary">Il12rb2</name>
</gene>